<dbReference type="AlphaFoldDB" id="W8CUP7"/>
<protein>
    <submittedName>
        <fullName evidence="1">Uncharacterized protein</fullName>
    </submittedName>
</protein>
<keyword evidence="1" id="KW-0614">Plasmid</keyword>
<evidence type="ECO:0000313" key="1">
    <source>
        <dbReference type="EMBL" id="AGO89169.1"/>
    </source>
</evidence>
<geneLocation type="plasmid" evidence="1">
    <name>pKpNDM1</name>
</geneLocation>
<accession>W8CUP7</accession>
<dbReference type="EMBL" id="JX515588">
    <property type="protein sequence ID" value="AGO89169.1"/>
    <property type="molecule type" value="Genomic_DNA"/>
</dbReference>
<sequence length="36" mass="4164">MVINIILTHGIMVFIRSVKMPETQPNRYPIAIILKI</sequence>
<organism evidence="1">
    <name type="scientific">Raoultella planticola</name>
    <name type="common">Klebsiella planticola</name>
    <dbReference type="NCBI Taxonomy" id="575"/>
    <lineage>
        <taxon>Bacteria</taxon>
        <taxon>Pseudomonadati</taxon>
        <taxon>Pseudomonadota</taxon>
        <taxon>Gammaproteobacteria</taxon>
        <taxon>Enterobacterales</taxon>
        <taxon>Enterobacteriaceae</taxon>
        <taxon>Klebsiella/Raoultella group</taxon>
        <taxon>Raoultella</taxon>
    </lineage>
</organism>
<name>W8CUP7_RAOPL</name>
<reference evidence="1" key="1">
    <citation type="journal article" date="2014" name="PLoS ONE">
        <title>Sequential Isolation in a Patient of Raoultella planticola and Escherichia coli Bearing a Novel ISCR1 Element Carrying blaNDM-1.</title>
        <authorList>
            <person name="Li J."/>
            <person name="Lan R."/>
            <person name="Xiong Y."/>
            <person name="Ye C."/>
            <person name="Yuan M."/>
            <person name="Liu X."/>
            <person name="Chen X."/>
            <person name="Yu D."/>
            <person name="Liu B."/>
            <person name="Lin W."/>
            <person name="Bai X."/>
            <person name="Wang Y."/>
            <person name="Sun Q."/>
            <person name="Wang Y."/>
            <person name="Zhao H."/>
            <person name="Meng Q."/>
            <person name="Chen Q."/>
            <person name="Zhao A."/>
            <person name="Xu J."/>
        </authorList>
    </citation>
    <scope>NUCLEOTIDE SEQUENCE</scope>
    <source>
        <strain evidence="1">KpNDM1</strain>
        <plasmid evidence="1">pKpNDM1</plasmid>
    </source>
</reference>
<gene>
    <name evidence="1" type="ORF">pKpNDM1_00365</name>
</gene>
<proteinExistence type="predicted"/>